<dbReference type="RefSeq" id="WP_114352146.1">
    <property type="nucleotide sequence ID" value="NZ_QPJJ01000004.1"/>
</dbReference>
<evidence type="ECO:0000256" key="2">
    <source>
        <dbReference type="ARBA" id="ARBA00023065"/>
    </source>
</evidence>
<protein>
    <submittedName>
        <fullName evidence="4">Uncharacterized protein</fullName>
    </submittedName>
</protein>
<reference evidence="4 5" key="1">
    <citation type="submission" date="2018-07" db="EMBL/GenBank/DDBJ databases">
        <title>Genomic Encyclopedia of Type Strains, Phase IV (KMG-IV): sequencing the most valuable type-strain genomes for metagenomic binning, comparative biology and taxonomic classification.</title>
        <authorList>
            <person name="Goeker M."/>
        </authorList>
    </citation>
    <scope>NUCLEOTIDE SEQUENCE [LARGE SCALE GENOMIC DNA]</scope>
    <source>
        <strain evidence="4 5">DSM 27696</strain>
    </source>
</reference>
<accession>A0A368Y0W9</accession>
<evidence type="ECO:0000313" key="4">
    <source>
        <dbReference type="EMBL" id="RCW73036.1"/>
    </source>
</evidence>
<keyword evidence="2" id="KW-0813">Transport</keyword>
<keyword evidence="3" id="KW-0812">Transmembrane</keyword>
<dbReference type="Proteomes" id="UP000252585">
    <property type="component" value="Unassembled WGS sequence"/>
</dbReference>
<sequence length="148" mass="16947">MLGSWFFALAAVIAGLAILFAFKRLLRGLQYRIERNEFHPNGIQKDQMHYFVQIALIEAIPIFLLILGFMHLESPSPTISEALVPFMLVIGTIIYTVFSIWMTKKDRLDQLKNITKEQKSYFTTIMMIGYVTTLGIPIISFVGILLLF</sequence>
<keyword evidence="5" id="KW-1185">Reference proteome</keyword>
<dbReference type="EMBL" id="QPJJ01000004">
    <property type="protein sequence ID" value="RCW73036.1"/>
    <property type="molecule type" value="Genomic_DNA"/>
</dbReference>
<dbReference type="Gene3D" id="1.20.20.10">
    <property type="entry name" value="F1F0 ATP synthase subunit C"/>
    <property type="match status" value="1"/>
</dbReference>
<keyword evidence="3" id="KW-1133">Transmembrane helix</keyword>
<feature type="transmembrane region" description="Helical" evidence="3">
    <location>
        <begin position="47"/>
        <end position="70"/>
    </location>
</feature>
<feature type="transmembrane region" description="Helical" evidence="3">
    <location>
        <begin position="6"/>
        <end position="26"/>
    </location>
</feature>
<gene>
    <name evidence="4" type="ORF">DFR57_10430</name>
</gene>
<dbReference type="OrthoDB" id="2968238at2"/>
<keyword evidence="2" id="KW-0406">Ion transport</keyword>
<feature type="transmembrane region" description="Helical" evidence="3">
    <location>
        <begin position="82"/>
        <end position="101"/>
    </location>
</feature>
<keyword evidence="1" id="KW-0375">Hydrogen ion transport</keyword>
<keyword evidence="3" id="KW-0472">Membrane</keyword>
<dbReference type="InterPro" id="IPR038662">
    <property type="entry name" value="ATP_synth_F0_csu_sf"/>
</dbReference>
<feature type="transmembrane region" description="Helical" evidence="3">
    <location>
        <begin position="121"/>
        <end position="147"/>
    </location>
</feature>
<evidence type="ECO:0000313" key="5">
    <source>
        <dbReference type="Proteomes" id="UP000252585"/>
    </source>
</evidence>
<comment type="caution">
    <text evidence="4">The sequence shown here is derived from an EMBL/GenBank/DDBJ whole genome shotgun (WGS) entry which is preliminary data.</text>
</comment>
<proteinExistence type="predicted"/>
<dbReference type="GO" id="GO:1902600">
    <property type="term" value="P:proton transmembrane transport"/>
    <property type="evidence" value="ECO:0007669"/>
    <property type="project" value="UniProtKB-KW"/>
</dbReference>
<evidence type="ECO:0000256" key="3">
    <source>
        <dbReference type="SAM" id="Phobius"/>
    </source>
</evidence>
<organism evidence="4 5">
    <name type="scientific">Saliterribacillus persicus</name>
    <dbReference type="NCBI Taxonomy" id="930114"/>
    <lineage>
        <taxon>Bacteria</taxon>
        <taxon>Bacillati</taxon>
        <taxon>Bacillota</taxon>
        <taxon>Bacilli</taxon>
        <taxon>Bacillales</taxon>
        <taxon>Bacillaceae</taxon>
        <taxon>Saliterribacillus</taxon>
    </lineage>
</organism>
<name>A0A368Y0W9_9BACI</name>
<evidence type="ECO:0000256" key="1">
    <source>
        <dbReference type="ARBA" id="ARBA00022781"/>
    </source>
</evidence>
<dbReference type="AlphaFoldDB" id="A0A368Y0W9"/>